<dbReference type="Proteomes" id="UP000664032">
    <property type="component" value="Unassembled WGS sequence"/>
</dbReference>
<gene>
    <name evidence="1" type="ORF">JR316_0000367</name>
</gene>
<proteinExistence type="predicted"/>
<dbReference type="EMBL" id="JAFIQS020000001">
    <property type="protein sequence ID" value="KAH9486303.1"/>
    <property type="molecule type" value="Genomic_DNA"/>
</dbReference>
<keyword evidence="1" id="KW-0645">Protease</keyword>
<evidence type="ECO:0000313" key="2">
    <source>
        <dbReference type="Proteomes" id="UP000664032"/>
    </source>
</evidence>
<organism evidence="1 2">
    <name type="scientific">Psilocybe cubensis</name>
    <name type="common">Psychedelic mushroom</name>
    <name type="synonym">Stropharia cubensis</name>
    <dbReference type="NCBI Taxonomy" id="181762"/>
    <lineage>
        <taxon>Eukaryota</taxon>
        <taxon>Fungi</taxon>
        <taxon>Dikarya</taxon>
        <taxon>Basidiomycota</taxon>
        <taxon>Agaricomycotina</taxon>
        <taxon>Agaricomycetes</taxon>
        <taxon>Agaricomycetidae</taxon>
        <taxon>Agaricales</taxon>
        <taxon>Agaricineae</taxon>
        <taxon>Strophariaceae</taxon>
        <taxon>Psilocybe</taxon>
    </lineage>
</organism>
<keyword evidence="1" id="KW-0378">Hydrolase</keyword>
<name>A0ACB8HE57_PSICU</name>
<keyword evidence="2" id="KW-1185">Reference proteome</keyword>
<accession>A0ACB8HE57</accession>
<keyword evidence="1" id="KW-0031">Aminopeptidase</keyword>
<evidence type="ECO:0000313" key="1">
    <source>
        <dbReference type="EMBL" id="KAH9486303.1"/>
    </source>
</evidence>
<protein>
    <submittedName>
        <fullName evidence="1">Methionine aminopeptidase 2</fullName>
    </submittedName>
</protein>
<sequence length="1183" mass="131001">MAPTAVAPSETKVEAQLKKPIATTKIETKGDDIPSEEIEGEENEDGDEEVAGEGATGGEGKKKKKKKKPKKKKQEQSDPPRVGLSKLFPSGIYPEGELQPYKDDNTYRITSEEARYKEKLANEDPETTYNDIRRAAEVHRQVRERARKFIRPGMTTTEIVNYIEDGTRALVEENGMQSGIGFPTGVSLNHCAAHYTPNAGDTTVLQQGDVLKVDFGIHVNGRIVDSAFTLTFDHTYDKLVEAVKAATDTGIREAGIDVRLGELAGYIQETMESYEVEVGGKVYPVKPIENLSGHSINKYQIHGGKSVMLVKNDDQTKMEEGEYFAIETFGSTGRGRIVESGECSHYAKRVDAPHVPLRLTSAKSLLKSINTHFGTLPFCRRYLDRAGESKYLLALNHLVNQGIVQDYPPLCDQRGSMTAQFRITLPKEQPTQRSPAQSLLHYETGSPPPSARVDPKLKLQPRRPLRLWDYWKFGFIVAAKATEVTSDVVSHHIWGPRRKSWGIEMTIVTSLIRGAERHSAMVDIGTIRMLMGIGGLVPLPSDALVSPVTFRVKKLNLRGILADFDAKETGQRELSGEWVVGRKTWQRMQTEWKASNKPTVRRSHSVSSSEPFDLNTVSNSDSMKRKERVILYIHGGAYYLSSAAAQRIISIPLAKYTDSRVFAVDYRLAPETCFPGPLHDVVIAYLRLVEDLHIPPENIIICGDSAGGGLTLALLMYLRDNCYTLPSGAILMSPWVDLTMSCESWDSNATYDVVPFPTADNHMNPIALYLGEHTEEYLTHPYASPLFGDFRGLPPLLVQAGDAEVLRDEITLLAHKATMAGVQVMHELYEDAIHVFQAYPFLDASRRSFESMRNFVRDVLPKYQSRSPQLLASIAELGMEREIETERSVFVGGDGLEEKMQDRKLSVDNVNCGKDGGIYERTIGMDDSEDSDTASWVRSPAWSSRPLAAAKGSPINSLKVFEADKGDFEHIENSDVKDVPYFYLSPPIESSLPRHSAPVLPSRPTLSTFLSNSSTNDASSPDPSPAPISDERGPRRIQSTSSLLKAFSSAHDQQLAEVQSSQPHYHSMRSPIHRSFGFNLFSSTHSLSAKRQRRSRSTASLIGDTTPPPSPLPSPSIRKRRLSSALAMTSCNGSKTLSTTEATASAYTDDCQEDIKTLVDEWTRTGPANQTVVVSAHPSIANR</sequence>
<comment type="caution">
    <text evidence="1">The sequence shown here is derived from an EMBL/GenBank/DDBJ whole genome shotgun (WGS) entry which is preliminary data.</text>
</comment>
<reference evidence="1" key="1">
    <citation type="submission" date="2021-10" db="EMBL/GenBank/DDBJ databases">
        <title>Psilocybe cubensis genome.</title>
        <authorList>
            <person name="Mckernan K.J."/>
            <person name="Crawford S."/>
            <person name="Trippe A."/>
            <person name="Kane L.T."/>
            <person name="Mclaughlin S."/>
        </authorList>
    </citation>
    <scope>NUCLEOTIDE SEQUENCE</scope>
    <source>
        <strain evidence="1">MGC-MH-2018</strain>
    </source>
</reference>